<dbReference type="Pfam" id="PF12368">
    <property type="entry name" value="Rhodanese_C"/>
    <property type="match status" value="1"/>
</dbReference>
<evidence type="ECO:0000313" key="3">
    <source>
        <dbReference type="EnsemblPlants" id="KEH43113"/>
    </source>
</evidence>
<dbReference type="EnsemblPlants" id="KEH43113">
    <property type="protein sequence ID" value="KEH43113"/>
    <property type="gene ID" value="MTR_1g084180"/>
</dbReference>
<dbReference type="Gene3D" id="3.40.250.10">
    <property type="entry name" value="Rhodanese-like domain"/>
    <property type="match status" value="1"/>
</dbReference>
<dbReference type="InterPro" id="IPR020936">
    <property type="entry name" value="TrhO"/>
</dbReference>
<sequence length="676" mass="75703">MGIQSFYFVKIRVEVLYYSVNYTRRHRLTLLSRRTERSINPELQNPPETMSDDKTTDQYGVLLYYKYVDIPNLNDLLTFYRSNCSSLSLLGRVRLSSNGVNVTVGGNLSSLERHIEDLKANSNLFDGTDFKLATCHQPLNDDVAKECGFTSLSIRIVKELVTLSSHPLLKSPEISNAGRHLSALEFHSTIHNANKESPENSLVLLDARNLYETRIGKFHAPNVETLDPQVRQYSDFSSWIDDRGEQLKGKKILMYCTGGIRCEMASAYIRSKGAGFENVFQLFGGIQRYLEQFPDGGYFKGKNFVFDHRISVGGSDASTVGSCLICQCSFDDYSSRCRCTYCRMLVLVCHSCQNESALYVCELCQKQGKAVGSKQLIENDDSKKSLEGDEFPNFSSDTMFLPQMLRGDGKKCAIPNILMNNVSDVRTTRKLRILCLHGFRQNASSFKGRTASLAKKLKKIAEFVFVDAPHEVPFIYQTPVPVHHVNGASFSLPASPPPPMEKCKKKFAWFLAPNFDGSNGVDWKLADGPFDPLQYQQQTAGYDISLSHLENVFSQEGPFDGVLGFSQGAAMTAVISAQQEKLKGKIDFKFVVLCSGFALHMKEMECSPIKCPSLHIFGNEHGQDRQIANQVSKELASLYDGSCSVIVEHDCGHIIPTRSPYIDEIKAFLGQFLQEL</sequence>
<dbReference type="Gene3D" id="3.30.70.100">
    <property type="match status" value="1"/>
</dbReference>
<dbReference type="Pfam" id="PF17773">
    <property type="entry name" value="UPF0176_N"/>
    <property type="match status" value="1"/>
</dbReference>
<dbReference type="FunFam" id="3.40.50.1820:FF:000073">
    <property type="entry name" value="esterase OVCA2 isoform X6"/>
    <property type="match status" value="1"/>
</dbReference>
<evidence type="ECO:0000259" key="1">
    <source>
        <dbReference type="PROSITE" id="PS50206"/>
    </source>
</evidence>
<reference evidence="2 4" key="2">
    <citation type="journal article" date="2014" name="BMC Genomics">
        <title>An improved genome release (version Mt4.0) for the model legume Medicago truncatula.</title>
        <authorList>
            <person name="Tang H."/>
            <person name="Krishnakumar V."/>
            <person name="Bidwell S."/>
            <person name="Rosen B."/>
            <person name="Chan A."/>
            <person name="Zhou S."/>
            <person name="Gentzbittel L."/>
            <person name="Childs K.L."/>
            <person name="Yandell M."/>
            <person name="Gundlach H."/>
            <person name="Mayer K.F."/>
            <person name="Schwartz D.C."/>
            <person name="Town C.D."/>
        </authorList>
    </citation>
    <scope>GENOME REANNOTATION</scope>
    <source>
        <strain evidence="2">A17</strain>
        <strain evidence="3 4">cv. Jemalong A17</strain>
    </source>
</reference>
<dbReference type="InterPro" id="IPR036873">
    <property type="entry name" value="Rhodanese-like_dom_sf"/>
</dbReference>
<dbReference type="InterPro" id="IPR001763">
    <property type="entry name" value="Rhodanese-like_dom"/>
</dbReference>
<keyword evidence="4" id="KW-1185">Reference proteome</keyword>
<dbReference type="InterPro" id="IPR029058">
    <property type="entry name" value="AB_hydrolase_fold"/>
</dbReference>
<dbReference type="AlphaFoldDB" id="A0A072VNW1"/>
<proteinExistence type="predicted"/>
<evidence type="ECO:0000313" key="4">
    <source>
        <dbReference type="Proteomes" id="UP000002051"/>
    </source>
</evidence>
<dbReference type="STRING" id="3880.A0A072VNW1"/>
<reference evidence="2 4" key="1">
    <citation type="journal article" date="2011" name="Nature">
        <title>The Medicago genome provides insight into the evolution of rhizobial symbioses.</title>
        <authorList>
            <person name="Young N.D."/>
            <person name="Debelle F."/>
            <person name="Oldroyd G.E."/>
            <person name="Geurts R."/>
            <person name="Cannon S.B."/>
            <person name="Udvardi M.K."/>
            <person name="Benedito V.A."/>
            <person name="Mayer K.F."/>
            <person name="Gouzy J."/>
            <person name="Schoof H."/>
            <person name="Van de Peer Y."/>
            <person name="Proost S."/>
            <person name="Cook D.R."/>
            <person name="Meyers B.C."/>
            <person name="Spannagl M."/>
            <person name="Cheung F."/>
            <person name="De Mita S."/>
            <person name="Krishnakumar V."/>
            <person name="Gundlach H."/>
            <person name="Zhou S."/>
            <person name="Mudge J."/>
            <person name="Bharti A.K."/>
            <person name="Murray J.D."/>
            <person name="Naoumkina M.A."/>
            <person name="Rosen B."/>
            <person name="Silverstein K.A."/>
            <person name="Tang H."/>
            <person name="Rombauts S."/>
            <person name="Zhao P.X."/>
            <person name="Zhou P."/>
            <person name="Barbe V."/>
            <person name="Bardou P."/>
            <person name="Bechner M."/>
            <person name="Bellec A."/>
            <person name="Berger A."/>
            <person name="Berges H."/>
            <person name="Bidwell S."/>
            <person name="Bisseling T."/>
            <person name="Choisne N."/>
            <person name="Couloux A."/>
            <person name="Denny R."/>
            <person name="Deshpande S."/>
            <person name="Dai X."/>
            <person name="Doyle J.J."/>
            <person name="Dudez A.M."/>
            <person name="Farmer A.D."/>
            <person name="Fouteau S."/>
            <person name="Franken C."/>
            <person name="Gibelin C."/>
            <person name="Gish J."/>
            <person name="Goldstein S."/>
            <person name="Gonzalez A.J."/>
            <person name="Green P.J."/>
            <person name="Hallab A."/>
            <person name="Hartog M."/>
            <person name="Hua A."/>
            <person name="Humphray S.J."/>
            <person name="Jeong D.H."/>
            <person name="Jing Y."/>
            <person name="Jocker A."/>
            <person name="Kenton S.M."/>
            <person name="Kim D.J."/>
            <person name="Klee K."/>
            <person name="Lai H."/>
            <person name="Lang C."/>
            <person name="Lin S."/>
            <person name="Macmil S.L."/>
            <person name="Magdelenat G."/>
            <person name="Matthews L."/>
            <person name="McCorrison J."/>
            <person name="Monaghan E.L."/>
            <person name="Mun J.H."/>
            <person name="Najar F.Z."/>
            <person name="Nicholson C."/>
            <person name="Noirot C."/>
            <person name="O'Bleness M."/>
            <person name="Paule C.R."/>
            <person name="Poulain J."/>
            <person name="Prion F."/>
            <person name="Qin B."/>
            <person name="Qu C."/>
            <person name="Retzel E.F."/>
            <person name="Riddle C."/>
            <person name="Sallet E."/>
            <person name="Samain S."/>
            <person name="Samson N."/>
            <person name="Sanders I."/>
            <person name="Saurat O."/>
            <person name="Scarpelli C."/>
            <person name="Schiex T."/>
            <person name="Segurens B."/>
            <person name="Severin A.J."/>
            <person name="Sherrier D.J."/>
            <person name="Shi R."/>
            <person name="Sims S."/>
            <person name="Singer S.R."/>
            <person name="Sinharoy S."/>
            <person name="Sterck L."/>
            <person name="Viollet A."/>
            <person name="Wang B.B."/>
            <person name="Wang K."/>
            <person name="Wang M."/>
            <person name="Wang X."/>
            <person name="Warfsmann J."/>
            <person name="Weissenbach J."/>
            <person name="White D.D."/>
            <person name="White J.D."/>
            <person name="Wiley G.B."/>
            <person name="Wincker P."/>
            <person name="Xing Y."/>
            <person name="Yang L."/>
            <person name="Yao Z."/>
            <person name="Ying F."/>
            <person name="Zhai J."/>
            <person name="Zhou L."/>
            <person name="Zuber A."/>
            <person name="Denarie J."/>
            <person name="Dixon R.A."/>
            <person name="May G.D."/>
            <person name="Schwartz D.C."/>
            <person name="Rogers J."/>
            <person name="Quetier F."/>
            <person name="Town C.D."/>
            <person name="Roe B.A."/>
        </authorList>
    </citation>
    <scope>NUCLEOTIDE SEQUENCE [LARGE SCALE GENOMIC DNA]</scope>
    <source>
        <strain evidence="2">A17</strain>
        <strain evidence="3 4">cv. Jemalong A17</strain>
    </source>
</reference>
<dbReference type="InterPro" id="IPR022111">
    <property type="entry name" value="Rhodanese_C"/>
</dbReference>
<organism evidence="2 4">
    <name type="scientific">Medicago truncatula</name>
    <name type="common">Barrel medic</name>
    <name type="synonym">Medicago tribuloides</name>
    <dbReference type="NCBI Taxonomy" id="3880"/>
    <lineage>
        <taxon>Eukaryota</taxon>
        <taxon>Viridiplantae</taxon>
        <taxon>Streptophyta</taxon>
        <taxon>Embryophyta</taxon>
        <taxon>Tracheophyta</taxon>
        <taxon>Spermatophyta</taxon>
        <taxon>Magnoliopsida</taxon>
        <taxon>eudicotyledons</taxon>
        <taxon>Gunneridae</taxon>
        <taxon>Pentapetalae</taxon>
        <taxon>rosids</taxon>
        <taxon>fabids</taxon>
        <taxon>Fabales</taxon>
        <taxon>Fabaceae</taxon>
        <taxon>Papilionoideae</taxon>
        <taxon>50 kb inversion clade</taxon>
        <taxon>NPAAA clade</taxon>
        <taxon>Hologalegina</taxon>
        <taxon>IRL clade</taxon>
        <taxon>Trifolieae</taxon>
        <taxon>Medicago</taxon>
    </lineage>
</organism>
<protein>
    <submittedName>
        <fullName evidence="2">Phospholipase/carboxylesterase family protein</fullName>
    </submittedName>
</protein>
<dbReference type="PANTHER" id="PTHR43268">
    <property type="entry name" value="THIOSULFATE SULFURTRANSFERASE/RHODANESE-LIKE DOMAIN-CONTAINING PROTEIN 2"/>
    <property type="match status" value="1"/>
</dbReference>
<gene>
    <name evidence="2" type="ordered locus">MTR_1g084180</name>
</gene>
<dbReference type="SMART" id="SM00450">
    <property type="entry name" value="RHOD"/>
    <property type="match status" value="1"/>
</dbReference>
<dbReference type="Pfam" id="PF03959">
    <property type="entry name" value="FSH1"/>
    <property type="match status" value="1"/>
</dbReference>
<dbReference type="InterPro" id="IPR040503">
    <property type="entry name" value="TRHO_N"/>
</dbReference>
<dbReference type="FunFam" id="3.40.250.10:FF:000022">
    <property type="entry name" value="Thiosulfate sulfurtransferase/rhodanese-like domain-containing protein 2"/>
    <property type="match status" value="1"/>
</dbReference>
<reference evidence="3" key="3">
    <citation type="submission" date="2015-04" db="UniProtKB">
        <authorList>
            <consortium name="EnsemblPlants"/>
        </authorList>
    </citation>
    <scope>IDENTIFICATION</scope>
    <source>
        <strain evidence="3">cv. Jemalong A17</strain>
    </source>
</reference>
<dbReference type="PROSITE" id="PS50206">
    <property type="entry name" value="RHODANESE_3"/>
    <property type="match status" value="1"/>
</dbReference>
<dbReference type="EMBL" id="CM001217">
    <property type="protein sequence ID" value="KEH43113.1"/>
    <property type="molecule type" value="Genomic_DNA"/>
</dbReference>
<dbReference type="InterPro" id="IPR005645">
    <property type="entry name" value="FSH-like_dom"/>
</dbReference>
<evidence type="ECO:0000313" key="2">
    <source>
        <dbReference type="EMBL" id="KEH43113.1"/>
    </source>
</evidence>
<dbReference type="SUPFAM" id="SSF52821">
    <property type="entry name" value="Rhodanese/Cell cycle control phosphatase"/>
    <property type="match status" value="1"/>
</dbReference>
<dbReference type="Gene3D" id="3.40.50.1820">
    <property type="entry name" value="alpha/beta hydrolase"/>
    <property type="match status" value="1"/>
</dbReference>
<dbReference type="FunFam" id="3.30.70.100:FF:000045">
    <property type="entry name" value="Rhodanese-like domain-containing protein 6"/>
    <property type="match status" value="1"/>
</dbReference>
<name>A0A072VNW1_MEDTR</name>
<dbReference type="Pfam" id="PF00581">
    <property type="entry name" value="Rhodanese"/>
    <property type="match status" value="1"/>
</dbReference>
<dbReference type="PANTHER" id="PTHR43268:SF6">
    <property type="entry name" value="THIOSULFATE SULFURTRANSFERASE_RHODANESE-LIKE DOMAIN-CONTAINING PROTEIN 2"/>
    <property type="match status" value="1"/>
</dbReference>
<dbReference type="SUPFAM" id="SSF53474">
    <property type="entry name" value="alpha/beta-Hydrolases"/>
    <property type="match status" value="1"/>
</dbReference>
<dbReference type="HOGENOM" id="CLU_030609_0_0_1"/>
<dbReference type="Proteomes" id="UP000002051">
    <property type="component" value="Unassembled WGS sequence"/>
</dbReference>
<accession>A0A072VNW1</accession>
<feature type="domain" description="Rhodanese" evidence="1">
    <location>
        <begin position="198"/>
        <end position="298"/>
    </location>
</feature>